<feature type="region of interest" description="Disordered" evidence="1">
    <location>
        <begin position="1"/>
        <end position="133"/>
    </location>
</feature>
<dbReference type="EMBL" id="CM032183">
    <property type="protein sequence ID" value="KAG7095370.1"/>
    <property type="molecule type" value="Genomic_DNA"/>
</dbReference>
<feature type="compositionally biased region" description="Low complexity" evidence="1">
    <location>
        <begin position="121"/>
        <end position="133"/>
    </location>
</feature>
<dbReference type="RefSeq" id="XP_043011840.1">
    <property type="nucleotide sequence ID" value="XM_043150750.1"/>
</dbReference>
<proteinExistence type="predicted"/>
<reference evidence="2" key="1">
    <citation type="journal article" date="2021" name="Genome Biol. Evol.">
        <title>The assembled and annotated genome of the fairy-ring fungus Marasmius oreades.</title>
        <authorList>
            <person name="Hiltunen M."/>
            <person name="Ament-Velasquez S.L."/>
            <person name="Johannesson H."/>
        </authorList>
    </citation>
    <scope>NUCLEOTIDE SEQUENCE</scope>
    <source>
        <strain evidence="2">03SP1</strain>
    </source>
</reference>
<gene>
    <name evidence="2" type="ORF">E1B28_006128</name>
</gene>
<dbReference type="GeneID" id="66075204"/>
<accession>A0A9P7S4Z0</accession>
<name>A0A9P7S4Z0_9AGAR</name>
<evidence type="ECO:0000313" key="2">
    <source>
        <dbReference type="EMBL" id="KAG7095370.1"/>
    </source>
</evidence>
<dbReference type="AlphaFoldDB" id="A0A9P7S4Z0"/>
<sequence length="470" mass="51517">MEDPGGLPAKRKRVDSTEMTGPDGFTKAKIVSKPRSRASVPIFQSAFDTGQVHGSNKPKSTTRSKGSLTAFQPSHKAGSSTSELGSSISNPLTEHRTPISKGLPPSKPLHVVKAPQFQKYKSTTSETSSKPFSKMKVLPPPVVTTPPTIVPSIVSSKVLKNLAPPLFPVVDASFLLSSVDHKPIPQFLPIRPSTPPYEKPMKTIGTTRVALVTDISSDGAAELASILLQQHHVEDESDGYQVPESKWGLQVSPQKGKQRVRGHEHGVNKFIRGGLAAQASSVLSHLNTSLALWSKEISMHFSTSSSSSRSYRLPKPDMRLQIVKIIHTPPPNTSSISIPGVAICRREIPSKIAPFPLEVLPQHASHTEFQYLLTLLSFVARPSPPGTAVRNPIHFKDNREIWVWKPWRMMSIEDLGNRSHHFSQVLTIEDDENKRDAEELFASLQDGSITSTKAALEDVAYLCDRFVIPS</sequence>
<feature type="compositionally biased region" description="Low complexity" evidence="1">
    <location>
        <begin position="79"/>
        <end position="89"/>
    </location>
</feature>
<organism evidence="2 3">
    <name type="scientific">Marasmius oreades</name>
    <name type="common">fairy-ring Marasmius</name>
    <dbReference type="NCBI Taxonomy" id="181124"/>
    <lineage>
        <taxon>Eukaryota</taxon>
        <taxon>Fungi</taxon>
        <taxon>Dikarya</taxon>
        <taxon>Basidiomycota</taxon>
        <taxon>Agaricomycotina</taxon>
        <taxon>Agaricomycetes</taxon>
        <taxon>Agaricomycetidae</taxon>
        <taxon>Agaricales</taxon>
        <taxon>Marasmiineae</taxon>
        <taxon>Marasmiaceae</taxon>
        <taxon>Marasmius</taxon>
    </lineage>
</organism>
<feature type="compositionally biased region" description="Polar residues" evidence="1">
    <location>
        <begin position="46"/>
        <end position="72"/>
    </location>
</feature>
<protein>
    <submittedName>
        <fullName evidence="2">Uncharacterized protein</fullName>
    </submittedName>
</protein>
<dbReference type="KEGG" id="more:E1B28_006128"/>
<dbReference type="OrthoDB" id="3215163at2759"/>
<dbReference type="Proteomes" id="UP001049176">
    <property type="component" value="Chromosome 3"/>
</dbReference>
<evidence type="ECO:0000256" key="1">
    <source>
        <dbReference type="SAM" id="MobiDB-lite"/>
    </source>
</evidence>
<comment type="caution">
    <text evidence="2">The sequence shown here is derived from an EMBL/GenBank/DDBJ whole genome shotgun (WGS) entry which is preliminary data.</text>
</comment>
<keyword evidence="3" id="KW-1185">Reference proteome</keyword>
<evidence type="ECO:0000313" key="3">
    <source>
        <dbReference type="Proteomes" id="UP001049176"/>
    </source>
</evidence>